<dbReference type="AlphaFoldDB" id="A0AAW2YPK3"/>
<dbReference type="EMBL" id="JAOPGA020000533">
    <property type="protein sequence ID" value="KAL0479313.1"/>
    <property type="molecule type" value="Genomic_DNA"/>
</dbReference>
<gene>
    <name evidence="1" type="ORF">AKO1_008419</name>
</gene>
<evidence type="ECO:0000313" key="1">
    <source>
        <dbReference type="EMBL" id="KAL0479313.1"/>
    </source>
</evidence>
<protein>
    <submittedName>
        <fullName evidence="1">Polyphosphate kinase</fullName>
    </submittedName>
</protein>
<keyword evidence="1" id="KW-0808">Transferase</keyword>
<accession>A0AAW2YPK3</accession>
<name>A0AAW2YPK3_9EUKA</name>
<keyword evidence="1" id="KW-0418">Kinase</keyword>
<proteinExistence type="predicted"/>
<dbReference type="GO" id="GO:0016301">
    <property type="term" value="F:kinase activity"/>
    <property type="evidence" value="ECO:0007669"/>
    <property type="project" value="UniProtKB-KW"/>
</dbReference>
<organism evidence="1 2">
    <name type="scientific">Acrasis kona</name>
    <dbReference type="NCBI Taxonomy" id="1008807"/>
    <lineage>
        <taxon>Eukaryota</taxon>
        <taxon>Discoba</taxon>
        <taxon>Heterolobosea</taxon>
        <taxon>Tetramitia</taxon>
        <taxon>Eutetramitia</taxon>
        <taxon>Acrasidae</taxon>
        <taxon>Acrasis</taxon>
    </lineage>
</organism>
<keyword evidence="2" id="KW-1185">Reference proteome</keyword>
<sequence length="329" mass="38905">MDQAANSLVPIGGKHETGCLLDLWNAFHEAKEFDNGCGKDFCWKSFGAYLYKMHYQILLPWLYKKHKKPFVTTLFDKKVDNAFCNFIYYNTYCDAYPDFDMVNFLSLKRSVPYEYITNKGKNLSKDAKRRITIGSVRCKPASYNHVFHYVRKWLQNNKVDDIKFIPVKEQDMGHFCHYHQCTTHINIIRHIENQYQNGHNPIEILLVKDEETLTDKKIVPRIQYIRFKCGFDHECFGDNYCSFPPNSASAWENINTRYVTGDDDLDGQIYVKFVNNPTPEDIKYEMVEICYNGSDFHCFEIKYTDHHFLIVCHKSKLNTWARHELSKEE</sequence>
<dbReference type="Proteomes" id="UP001431209">
    <property type="component" value="Unassembled WGS sequence"/>
</dbReference>
<comment type="caution">
    <text evidence="1">The sequence shown here is derived from an EMBL/GenBank/DDBJ whole genome shotgun (WGS) entry which is preliminary data.</text>
</comment>
<reference evidence="1 2" key="1">
    <citation type="submission" date="2024-03" db="EMBL/GenBank/DDBJ databases">
        <title>The Acrasis kona genome and developmental transcriptomes reveal deep origins of eukaryotic multicellular pathways.</title>
        <authorList>
            <person name="Sheikh S."/>
            <person name="Fu C.-J."/>
            <person name="Brown M.W."/>
            <person name="Baldauf S.L."/>
        </authorList>
    </citation>
    <scope>NUCLEOTIDE SEQUENCE [LARGE SCALE GENOMIC DNA]</scope>
    <source>
        <strain evidence="1 2">ATCC MYA-3509</strain>
    </source>
</reference>
<evidence type="ECO:0000313" key="2">
    <source>
        <dbReference type="Proteomes" id="UP001431209"/>
    </source>
</evidence>